<protein>
    <submittedName>
        <fullName evidence="2">Uncharacterized protein</fullName>
    </submittedName>
</protein>
<reference evidence="2 3" key="2">
    <citation type="submission" date="2007-04" db="EMBL/GenBank/DDBJ databases">
        <title>Draft genome sequence of Ruminococcus obeum (ATCC 29174).</title>
        <authorList>
            <person name="Sudarsanam P."/>
            <person name="Ley R."/>
            <person name="Guruge J."/>
            <person name="Turnbaugh P.J."/>
            <person name="Mahowald M."/>
            <person name="Liep D."/>
            <person name="Gordon J."/>
        </authorList>
    </citation>
    <scope>NUCLEOTIDE SEQUENCE [LARGE SCALE GENOMIC DNA]</scope>
    <source>
        <strain evidence="2 3">ATCC 29174</strain>
    </source>
</reference>
<dbReference type="HOGENOM" id="CLU_093433_0_0_9"/>
<dbReference type="EMBL" id="AAVO02000022">
    <property type="protein sequence ID" value="EDM85857.1"/>
    <property type="molecule type" value="Genomic_DNA"/>
</dbReference>
<evidence type="ECO:0000256" key="1">
    <source>
        <dbReference type="SAM" id="Phobius"/>
    </source>
</evidence>
<accession>A5ZWX6</accession>
<feature type="transmembrane region" description="Helical" evidence="1">
    <location>
        <begin position="196"/>
        <end position="216"/>
    </location>
</feature>
<sequence>MLKNFCDDFVLFGRILPVIMAMLPVIIYGIFEGYITNKKVAIPLYGGIFALILIGMEKVVRIWGKNVEIKMYEKLGAKPTTIVLRYSDSTIDMLTKTRYHKYINEKIKDMDLPIMVDDENEKSDIFYESAMNYLRKYANAHRDSEQRVYQDLKEYNFWRNLYGCKWIAIIMYAIIAVRELCLIDNFNVRDMFLNMYPTYVMFVFMMICIMLMCIVVNKNIVKQRAFEYAKSLAEVCERFVEV</sequence>
<name>A5ZWX6_9FIRM</name>
<evidence type="ECO:0000313" key="2">
    <source>
        <dbReference type="EMBL" id="EDM85857.1"/>
    </source>
</evidence>
<organism evidence="2 3">
    <name type="scientific">Blautia obeum ATCC 29174</name>
    <dbReference type="NCBI Taxonomy" id="411459"/>
    <lineage>
        <taxon>Bacteria</taxon>
        <taxon>Bacillati</taxon>
        <taxon>Bacillota</taxon>
        <taxon>Clostridia</taxon>
        <taxon>Lachnospirales</taxon>
        <taxon>Lachnospiraceae</taxon>
        <taxon>Blautia</taxon>
    </lineage>
</organism>
<comment type="caution">
    <text evidence="2">The sequence shown here is derived from an EMBL/GenBank/DDBJ whole genome shotgun (WGS) entry which is preliminary data.</text>
</comment>
<reference evidence="2 3" key="1">
    <citation type="submission" date="2007-03" db="EMBL/GenBank/DDBJ databases">
        <authorList>
            <person name="Fulton L."/>
            <person name="Clifton S."/>
            <person name="Fulton B."/>
            <person name="Xu J."/>
            <person name="Minx P."/>
            <person name="Pepin K.H."/>
            <person name="Johnson M."/>
            <person name="Thiruvilangam P."/>
            <person name="Bhonagiri V."/>
            <person name="Nash W.E."/>
            <person name="Mardis E.R."/>
            <person name="Wilson R.K."/>
        </authorList>
    </citation>
    <scope>NUCLEOTIDE SEQUENCE [LARGE SCALE GENOMIC DNA]</scope>
    <source>
        <strain evidence="2 3">ATCC 29174</strain>
    </source>
</reference>
<feature type="transmembrane region" description="Helical" evidence="1">
    <location>
        <begin position="12"/>
        <end position="31"/>
    </location>
</feature>
<gene>
    <name evidence="2" type="ORF">RUMOBE_03520</name>
</gene>
<dbReference type="Proteomes" id="UP000006002">
    <property type="component" value="Unassembled WGS sequence"/>
</dbReference>
<dbReference type="AlphaFoldDB" id="A5ZWX6"/>
<proteinExistence type="predicted"/>
<evidence type="ECO:0000313" key="3">
    <source>
        <dbReference type="Proteomes" id="UP000006002"/>
    </source>
</evidence>
<feature type="transmembrane region" description="Helical" evidence="1">
    <location>
        <begin position="43"/>
        <end position="64"/>
    </location>
</feature>
<keyword evidence="1" id="KW-0472">Membrane</keyword>
<dbReference type="eggNOG" id="ENOG502Z8ED">
    <property type="taxonomic scope" value="Bacteria"/>
</dbReference>
<feature type="transmembrane region" description="Helical" evidence="1">
    <location>
        <begin position="157"/>
        <end position="176"/>
    </location>
</feature>
<keyword evidence="1" id="KW-1133">Transmembrane helix</keyword>
<keyword evidence="1" id="KW-0812">Transmembrane</keyword>